<feature type="transmembrane region" description="Helical" evidence="1">
    <location>
        <begin position="6"/>
        <end position="22"/>
    </location>
</feature>
<sequence>MSQSLMYNLIAIFSLLPAALVVHRKDAQPDFAHWTAIVLAVLGTGTWALALTSGMWQESLGVALWLTVAVTMAVFAMLSWSVKEVWRLTPLIAPYMMGIGILGLQAPTRMFDTGAADAWLILHITVSVVTYGLVTIAAVAALAAFLQERALKTKRPTTLTHKLPSVADCEFLTVRLLGWGEGILALGLVTGMAAEYQAVGRLLTFNHKTVLSVLTFVVIGALLYAHHKTGMRGRRAARLVLLAYLLLTLGYLGVKVVTDVFLA</sequence>
<dbReference type="PANTHER" id="PTHR38034:SF1">
    <property type="entry name" value="INNER MEMBRANE PROTEIN YPJD"/>
    <property type="match status" value="1"/>
</dbReference>
<feature type="transmembrane region" description="Helical" evidence="1">
    <location>
        <begin position="62"/>
        <end position="81"/>
    </location>
</feature>
<dbReference type="InterPro" id="IPR052372">
    <property type="entry name" value="YpjD/HemX"/>
</dbReference>
<protein>
    <recommendedName>
        <fullName evidence="2">Cytochrome c assembly protein domain-containing protein</fullName>
    </recommendedName>
</protein>
<feature type="transmembrane region" description="Helical" evidence="1">
    <location>
        <begin position="172"/>
        <end position="193"/>
    </location>
</feature>
<dbReference type="GO" id="GO:0017004">
    <property type="term" value="P:cytochrome complex assembly"/>
    <property type="evidence" value="ECO:0007669"/>
    <property type="project" value="InterPro"/>
</dbReference>
<comment type="caution">
    <text evidence="3">The sequence shown here is derived from an EMBL/GenBank/DDBJ whole genome shotgun (WGS) entry which is preliminary data.</text>
</comment>
<dbReference type="Proteomes" id="UP000095347">
    <property type="component" value="Unassembled WGS sequence"/>
</dbReference>
<feature type="transmembrane region" description="Helical" evidence="1">
    <location>
        <begin position="34"/>
        <end position="56"/>
    </location>
</feature>
<keyword evidence="1" id="KW-0812">Transmembrane</keyword>
<dbReference type="AlphaFoldDB" id="A0A1E5Q4N8"/>
<organism evidence="3 4">
    <name type="scientific">Magnetovibrio blakemorei</name>
    <dbReference type="NCBI Taxonomy" id="28181"/>
    <lineage>
        <taxon>Bacteria</taxon>
        <taxon>Pseudomonadati</taxon>
        <taxon>Pseudomonadota</taxon>
        <taxon>Alphaproteobacteria</taxon>
        <taxon>Rhodospirillales</taxon>
        <taxon>Magnetovibrionaceae</taxon>
        <taxon>Magnetovibrio</taxon>
    </lineage>
</organism>
<evidence type="ECO:0000259" key="2">
    <source>
        <dbReference type="Pfam" id="PF01578"/>
    </source>
</evidence>
<keyword evidence="4" id="KW-1185">Reference proteome</keyword>
<gene>
    <name evidence="3" type="ORF">BEN30_00605</name>
</gene>
<feature type="domain" description="Cytochrome c assembly protein" evidence="2">
    <location>
        <begin position="35"/>
        <end position="258"/>
    </location>
</feature>
<feature type="transmembrane region" description="Helical" evidence="1">
    <location>
        <begin position="236"/>
        <end position="254"/>
    </location>
</feature>
<keyword evidence="1" id="KW-0472">Membrane</keyword>
<feature type="transmembrane region" description="Helical" evidence="1">
    <location>
        <begin position="88"/>
        <end position="106"/>
    </location>
</feature>
<dbReference type="STRING" id="28181.BEN30_00605"/>
<dbReference type="EMBL" id="MCGG01000067">
    <property type="protein sequence ID" value="OEJ64691.1"/>
    <property type="molecule type" value="Genomic_DNA"/>
</dbReference>
<proteinExistence type="predicted"/>
<dbReference type="PANTHER" id="PTHR38034">
    <property type="entry name" value="INNER MEMBRANE PROTEIN YPJD"/>
    <property type="match status" value="1"/>
</dbReference>
<feature type="transmembrane region" description="Helical" evidence="1">
    <location>
        <begin position="205"/>
        <end position="224"/>
    </location>
</feature>
<evidence type="ECO:0000313" key="3">
    <source>
        <dbReference type="EMBL" id="OEJ64691.1"/>
    </source>
</evidence>
<name>A0A1E5Q4N8_9PROT</name>
<dbReference type="OrthoDB" id="7332097at2"/>
<evidence type="ECO:0000256" key="1">
    <source>
        <dbReference type="SAM" id="Phobius"/>
    </source>
</evidence>
<dbReference type="Pfam" id="PF01578">
    <property type="entry name" value="Cytochrom_C_asm"/>
    <property type="match status" value="1"/>
</dbReference>
<dbReference type="RefSeq" id="WP_069959192.1">
    <property type="nucleotide sequence ID" value="NZ_MCGG01000067.1"/>
</dbReference>
<dbReference type="InterPro" id="IPR002541">
    <property type="entry name" value="Cyt_c_assembly"/>
</dbReference>
<keyword evidence="1" id="KW-1133">Transmembrane helix</keyword>
<accession>A0A1E5Q4N8</accession>
<feature type="transmembrane region" description="Helical" evidence="1">
    <location>
        <begin position="118"/>
        <end position="146"/>
    </location>
</feature>
<reference evidence="4" key="1">
    <citation type="submission" date="2016-07" db="EMBL/GenBank/DDBJ databases">
        <authorList>
            <person name="Florea S."/>
            <person name="Webb J.S."/>
            <person name="Jaromczyk J."/>
            <person name="Schardl C.L."/>
        </authorList>
    </citation>
    <scope>NUCLEOTIDE SEQUENCE [LARGE SCALE GENOMIC DNA]</scope>
    <source>
        <strain evidence="4">MV-1</strain>
    </source>
</reference>
<evidence type="ECO:0000313" key="4">
    <source>
        <dbReference type="Proteomes" id="UP000095347"/>
    </source>
</evidence>
<dbReference type="GO" id="GO:0020037">
    <property type="term" value="F:heme binding"/>
    <property type="evidence" value="ECO:0007669"/>
    <property type="project" value="InterPro"/>
</dbReference>